<comment type="caution">
    <text evidence="1">The sequence shown here is derived from an EMBL/GenBank/DDBJ whole genome shotgun (WGS) entry which is preliminary data.</text>
</comment>
<evidence type="ECO:0000313" key="1">
    <source>
        <dbReference type="EMBL" id="PNF83984.1"/>
    </source>
</evidence>
<dbReference type="InterPro" id="IPR021364">
    <property type="entry name" value="DUF2857"/>
</dbReference>
<dbReference type="Proteomes" id="UP000236021">
    <property type="component" value="Unassembled WGS sequence"/>
</dbReference>
<proteinExistence type="predicted"/>
<accession>A0ABX4VUZ9</accession>
<dbReference type="EMBL" id="POUI01000004">
    <property type="protein sequence ID" value="PNF83984.1"/>
    <property type="molecule type" value="Genomic_DNA"/>
</dbReference>
<sequence>MLAPHPLNQAVVAQALHDLRNGQLRRCLAMGFSERELDVLKQPTLVNLLVDAKVPWCSVTVNREVLWRLLSQMHDIEQEIATIDRMLRLGASTEMVSKFYGLTHQEVALRRDIIGLPKRKGRHHVLNEDQEMTLWKHWKSAVEERSIALDDDSAMLELVMDLAEDLALPISVIWAAIRSWIDQGLV</sequence>
<dbReference type="RefSeq" id="WP_003289339.1">
    <property type="nucleotide sequence ID" value="NZ_JAMOHT010000028.1"/>
</dbReference>
<organism evidence="1 2">
    <name type="scientific">Stutzerimonas decontaminans</name>
    <dbReference type="NCBI Taxonomy" id="3022791"/>
    <lineage>
        <taxon>Bacteria</taxon>
        <taxon>Pseudomonadati</taxon>
        <taxon>Pseudomonadota</taxon>
        <taxon>Gammaproteobacteria</taxon>
        <taxon>Pseudomonadales</taxon>
        <taxon>Pseudomonadaceae</taxon>
        <taxon>Stutzerimonas</taxon>
    </lineage>
</organism>
<gene>
    <name evidence="1" type="ORF">CXK93_17305</name>
</gene>
<protein>
    <submittedName>
        <fullName evidence="1">DUF2857 domain-containing protein</fullName>
    </submittedName>
</protein>
<evidence type="ECO:0000313" key="2">
    <source>
        <dbReference type="Proteomes" id="UP000236021"/>
    </source>
</evidence>
<reference evidence="1 2" key="1">
    <citation type="submission" date="2018-01" db="EMBL/GenBank/DDBJ databases">
        <title>Denitrification phenotypes of diverse strains of Pseudomonas stutzeri.</title>
        <authorList>
            <person name="Milligan D.A."/>
            <person name="Bergaust L."/>
            <person name="Bakken L.R."/>
            <person name="Frostegard A."/>
        </authorList>
    </citation>
    <scope>NUCLEOTIDE SEQUENCE [LARGE SCALE GENOMIC DNA]</scope>
    <source>
        <strain evidence="1 2">ST27MN3</strain>
    </source>
</reference>
<name>A0ABX4VUZ9_9GAMM</name>
<dbReference type="Pfam" id="PF11198">
    <property type="entry name" value="DUF2857"/>
    <property type="match status" value="1"/>
</dbReference>
<keyword evidence="2" id="KW-1185">Reference proteome</keyword>